<dbReference type="GO" id="GO:0003830">
    <property type="term" value="F:beta-1,4-mannosylglycoprotein 4-beta-N-acetylglucosaminyltransferase activity"/>
    <property type="evidence" value="ECO:0007669"/>
    <property type="project" value="InterPro"/>
</dbReference>
<keyword evidence="1" id="KW-0012">Acyltransferase</keyword>
<dbReference type="Pfam" id="PF04724">
    <property type="entry name" value="Glyco_transf_17"/>
    <property type="match status" value="2"/>
</dbReference>
<dbReference type="GO" id="GO:0006044">
    <property type="term" value="P:N-acetylglucosamine metabolic process"/>
    <property type="evidence" value="ECO:0007669"/>
    <property type="project" value="TreeGrafter"/>
</dbReference>
<name>A0A218MN36_9VIRU</name>
<organism evidence="1">
    <name type="scientific">uncultured virus</name>
    <dbReference type="NCBI Taxonomy" id="340016"/>
    <lineage>
        <taxon>Viruses</taxon>
        <taxon>environmental samples</taxon>
    </lineage>
</organism>
<dbReference type="PANTHER" id="PTHR12224">
    <property type="entry name" value="BETA-1,4-MANNOSYL-GLYCOPROTEIN BETA-1,4-N-ACETYLGLUCOSAMINYL-TRANSFERASE"/>
    <property type="match status" value="1"/>
</dbReference>
<proteinExistence type="predicted"/>
<accession>A0A218MN36</accession>
<dbReference type="InterPro" id="IPR006813">
    <property type="entry name" value="Glyco_trans_17"/>
</dbReference>
<sequence>MKIFDSFRFFNELEILEIRFNLLYDVVDHFVITECPYTTMGDEKPLYYLENKDRFSKFNDKVIHDVMDEIPSDFSSFVEKQKFHTAYGDIDPNCGQRYIDIPVKYQRDMYARNYTGFSIEKAGVKDEDMVITSDADEIINPLILENTDWFDPDNLYTAMQRAFYYDLNTHYQDEWRGSRVCTWGKMKNLSVDKLRDSMWNESYRLEEGGWHWSYFGGVERFKEKMVAGADAQQAAVDDAIDRVEGKQDPLGRGKVYAPIPIDESFPAHIRDNQDKYAEFIKAWN</sequence>
<dbReference type="PANTHER" id="PTHR12224:SF0">
    <property type="entry name" value="BETA-1,4-MANNOSYL-GLYCOPROTEIN 4-BETA-N-ACETYLGLUCOSAMINYLTRANSFERASE"/>
    <property type="match status" value="1"/>
</dbReference>
<dbReference type="GO" id="GO:0016020">
    <property type="term" value="C:membrane"/>
    <property type="evidence" value="ECO:0007669"/>
    <property type="project" value="InterPro"/>
</dbReference>
<reference evidence="1" key="2">
    <citation type="journal article" date="2017" name="Nat. Commun.">
        <title>Single-virus genomics reveals hidden cosmopolitan and abundant viruses.</title>
        <authorList>
            <person name="Martinez-Hernandez F."/>
            <person name="Fornas O."/>
            <person name="Lluesma Gomez M."/>
            <person name="Bolduc B."/>
            <person name="de la Cruz Pena M.J."/>
            <person name="Martinez J.M."/>
            <person name="Anton J."/>
            <person name="Gasol J.M."/>
            <person name="Rosselli R."/>
            <person name="Rodriguez-Valera F."/>
            <person name="Sullivan M.B."/>
            <person name="Acinas S.G."/>
            <person name="Martinez-Garcia M."/>
        </authorList>
    </citation>
    <scope>NUCLEOTIDE SEQUENCE</scope>
</reference>
<dbReference type="GO" id="GO:0016746">
    <property type="term" value="F:acyltransferase activity"/>
    <property type="evidence" value="ECO:0007669"/>
    <property type="project" value="UniProtKB-KW"/>
</dbReference>
<keyword evidence="1" id="KW-0808">Transferase</keyword>
<protein>
    <submittedName>
        <fullName evidence="1">Putative multiple-type acyltransferase domain-containing protein</fullName>
    </submittedName>
</protein>
<evidence type="ECO:0000313" key="1">
    <source>
        <dbReference type="EMBL" id="ASF00710.1"/>
    </source>
</evidence>
<reference evidence="1" key="1">
    <citation type="submission" date="2016-10" db="EMBL/GenBank/DDBJ databases">
        <authorList>
            <person name="Varghese N."/>
        </authorList>
    </citation>
    <scope>NUCLEOTIDE SEQUENCE</scope>
</reference>
<dbReference type="EMBL" id="KY052852">
    <property type="protein sequence ID" value="ASF00710.1"/>
    <property type="molecule type" value="Genomic_DNA"/>
</dbReference>